<dbReference type="EMBL" id="JACOOJ010000009">
    <property type="protein sequence ID" value="MBC5632644.1"/>
    <property type="molecule type" value="Genomic_DNA"/>
</dbReference>
<reference evidence="1 2" key="1">
    <citation type="submission" date="2020-08" db="EMBL/GenBank/DDBJ databases">
        <title>Genome public.</title>
        <authorList>
            <person name="Liu C."/>
            <person name="Sun Q."/>
        </authorList>
    </citation>
    <scope>NUCLEOTIDE SEQUENCE [LARGE SCALE GENOMIC DNA]</scope>
    <source>
        <strain evidence="1 2">NSJ-79</strain>
    </source>
</reference>
<gene>
    <name evidence="1" type="ORF">H8S65_07665</name>
</gene>
<organism evidence="1 2">
    <name type="scientific">Parabacteroides hominis</name>
    <dbReference type="NCBI Taxonomy" id="2763057"/>
    <lineage>
        <taxon>Bacteria</taxon>
        <taxon>Pseudomonadati</taxon>
        <taxon>Bacteroidota</taxon>
        <taxon>Bacteroidia</taxon>
        <taxon>Bacteroidales</taxon>
        <taxon>Tannerellaceae</taxon>
        <taxon>Parabacteroides</taxon>
    </lineage>
</organism>
<dbReference type="Proteomes" id="UP000651475">
    <property type="component" value="Unassembled WGS sequence"/>
</dbReference>
<evidence type="ECO:0000313" key="1">
    <source>
        <dbReference type="EMBL" id="MBC5632644.1"/>
    </source>
</evidence>
<keyword evidence="2" id="KW-1185">Reference proteome</keyword>
<accession>A0ABR7DMH7</accession>
<sequence length="299" mass="33484">MIKISSVSPLIFDVESTGFEHSIDYVQKFEREDTPILIQIVDVPNKTFSMLLVDLYNGTSYPISPQKYVINDYNTLYEFTINPSNDGTYQAKITNEAGEISVSLPFCLHSASYTAFTMQIEYTNANNQQAFGAVFDVSGNKRVFKTRVEGGFKSDSRQLAVENEQFRTQKQEPINLYSVPYEKRTLTIGDNEGVPFEIARLLNNIFCLSSVKINGVSYTRSESSIPEQQTIAERYPQFNYTLAVECSKNVSYNGFTEYPDGSGIVGEVSLNVSNAKDGQVLVFKGNKGSFVNQSHLDSL</sequence>
<evidence type="ECO:0000313" key="2">
    <source>
        <dbReference type="Proteomes" id="UP000651475"/>
    </source>
</evidence>
<protein>
    <submittedName>
        <fullName evidence="1">Uncharacterized protein</fullName>
    </submittedName>
</protein>
<proteinExistence type="predicted"/>
<dbReference type="RefSeq" id="WP_186929399.1">
    <property type="nucleotide sequence ID" value="NZ_JACOOJ010000009.1"/>
</dbReference>
<name>A0ABR7DMH7_9BACT</name>
<comment type="caution">
    <text evidence="1">The sequence shown here is derived from an EMBL/GenBank/DDBJ whole genome shotgun (WGS) entry which is preliminary data.</text>
</comment>